<keyword evidence="3" id="KW-1185">Reference proteome</keyword>
<dbReference type="Proteomes" id="UP000565205">
    <property type="component" value="Unassembled WGS sequence"/>
</dbReference>
<evidence type="ECO:0000313" key="3">
    <source>
        <dbReference type="Proteomes" id="UP000557688"/>
    </source>
</evidence>
<dbReference type="Pfam" id="PF23140">
    <property type="entry name" value="Gp80"/>
    <property type="match status" value="1"/>
</dbReference>
<reference evidence="2 4" key="1">
    <citation type="submission" date="2020-06" db="EMBL/GenBank/DDBJ databases">
        <title>Description of novel acetic acid bacteria.</title>
        <authorList>
            <person name="Sombolestani A."/>
        </authorList>
    </citation>
    <scope>NUCLEOTIDE SEQUENCE [LARGE SCALE GENOMIC DNA]</scope>
    <source>
        <strain evidence="2 4">LMG 26838</strain>
    </source>
</reference>
<dbReference type="AlphaFoldDB" id="A0A839V6D2"/>
<dbReference type="EMBL" id="JACHXV010000015">
    <property type="protein sequence ID" value="MBB3175001.1"/>
    <property type="molecule type" value="Genomic_DNA"/>
</dbReference>
<gene>
    <name evidence="1" type="ORF">FHR90_002848</name>
    <name evidence="2" type="ORF">HUK83_00625</name>
</gene>
<proteinExistence type="predicted"/>
<protein>
    <submittedName>
        <fullName evidence="1">Uncharacterized protein</fullName>
    </submittedName>
</protein>
<dbReference type="InterPro" id="IPR056908">
    <property type="entry name" value="Gp80-like"/>
</dbReference>
<name>A0A839V6D2_9PROT</name>
<comment type="caution">
    <text evidence="1">The sequence shown here is derived from an EMBL/GenBank/DDBJ whole genome shotgun (WGS) entry which is preliminary data.</text>
</comment>
<dbReference type="Proteomes" id="UP000557688">
    <property type="component" value="Unassembled WGS sequence"/>
</dbReference>
<evidence type="ECO:0000313" key="1">
    <source>
        <dbReference type="EMBL" id="MBB3175001.1"/>
    </source>
</evidence>
<sequence>MVFFSGWMGYATSYSPGAFAEPTDTAYARRPVTFSQPGGSYSVAQNGGTVGPAGANWGLLVYVGLFGASSGGLPVLVMPLARPVNVPTGSTFSENAAAYTLRVFGARDGSTVWPQGAIVARTQYGADCVTGTTVQYSDGAIKELALVMNAATSAGSLPSQPGASGTLWVNGGVISVS</sequence>
<evidence type="ECO:0000313" key="2">
    <source>
        <dbReference type="EMBL" id="NVN28851.1"/>
    </source>
</evidence>
<reference evidence="1 3" key="2">
    <citation type="submission" date="2020-08" db="EMBL/GenBank/DDBJ databases">
        <title>Genomic Encyclopedia of Type Strains, Phase III (KMG-III): the genomes of soil and plant-associated and newly described type strains.</title>
        <authorList>
            <person name="Whitman W."/>
        </authorList>
    </citation>
    <scope>NUCLEOTIDE SEQUENCE [LARGE SCALE GENOMIC DNA]</scope>
    <source>
        <strain evidence="1 3">CECT 8088</strain>
    </source>
</reference>
<dbReference type="RefSeq" id="WP_176621607.1">
    <property type="nucleotide sequence ID" value="NZ_JABXXQ010000003.1"/>
</dbReference>
<dbReference type="EMBL" id="JABXXQ010000003">
    <property type="protein sequence ID" value="NVN28851.1"/>
    <property type="molecule type" value="Genomic_DNA"/>
</dbReference>
<organism evidence="1 3">
    <name type="scientific">Endobacter medicaginis</name>
    <dbReference type="NCBI Taxonomy" id="1181271"/>
    <lineage>
        <taxon>Bacteria</taxon>
        <taxon>Pseudomonadati</taxon>
        <taxon>Pseudomonadota</taxon>
        <taxon>Alphaproteobacteria</taxon>
        <taxon>Acetobacterales</taxon>
        <taxon>Acetobacteraceae</taxon>
        <taxon>Endobacter</taxon>
    </lineage>
</organism>
<accession>A0A839V6D2</accession>
<evidence type="ECO:0000313" key="4">
    <source>
        <dbReference type="Proteomes" id="UP000565205"/>
    </source>
</evidence>